<protein>
    <recommendedName>
        <fullName evidence="2">N-acetylglucosaminylphosphatidylinositol deacetylase</fullName>
        <ecNumber evidence="2">3.5.1.89</ecNumber>
    </recommendedName>
</protein>
<reference evidence="6 7" key="1">
    <citation type="submission" date="2017-05" db="EMBL/GenBank/DDBJ databases">
        <title>Genome sequence for an aflatoxigenic pathogen of Argentinian peanut, Aspergillus arachidicola.</title>
        <authorList>
            <person name="Moore G."/>
            <person name="Beltz S.B."/>
            <person name="Mack B.M."/>
        </authorList>
    </citation>
    <scope>NUCLEOTIDE SEQUENCE [LARGE SCALE GENOMIC DNA]</scope>
    <source>
        <strain evidence="6 7">CBS 117610</strain>
    </source>
</reference>
<evidence type="ECO:0000313" key="6">
    <source>
        <dbReference type="EMBL" id="PIG81372.1"/>
    </source>
</evidence>
<dbReference type="SUPFAM" id="SSF47616">
    <property type="entry name" value="GST C-terminal domain-like"/>
    <property type="match status" value="1"/>
</dbReference>
<dbReference type="PROSITE" id="PS51354">
    <property type="entry name" value="GLUTAREDOXIN_2"/>
    <property type="match status" value="1"/>
</dbReference>
<dbReference type="Gene3D" id="1.20.1050.10">
    <property type="match status" value="1"/>
</dbReference>
<gene>
    <name evidence="6" type="ORF">AARAC_010054</name>
</gene>
<dbReference type="EC" id="3.5.1.89" evidence="2"/>
<dbReference type="CDD" id="cd00570">
    <property type="entry name" value="GST_N_family"/>
    <property type="match status" value="1"/>
</dbReference>
<feature type="signal peptide" evidence="3">
    <location>
        <begin position="1"/>
        <end position="21"/>
    </location>
</feature>
<keyword evidence="3" id="KW-0732">Signal</keyword>
<evidence type="ECO:0000259" key="5">
    <source>
        <dbReference type="PROSITE" id="PS50405"/>
    </source>
</evidence>
<dbReference type="PANTHER" id="PTHR43968:SF8">
    <property type="entry name" value="S-TRANSFERASE, PUTATIVE (AFU_ORTHOLOGUE AFUA_2G00590)-RELATED"/>
    <property type="match status" value="1"/>
</dbReference>
<dbReference type="PROSITE" id="PS50404">
    <property type="entry name" value="GST_NTER"/>
    <property type="match status" value="1"/>
</dbReference>
<name>A0A2G7FL58_9EURO</name>
<dbReference type="EMBL" id="NEXV01000560">
    <property type="protein sequence ID" value="PIG81372.1"/>
    <property type="molecule type" value="Genomic_DNA"/>
</dbReference>
<dbReference type="InterPro" id="IPR036282">
    <property type="entry name" value="Glutathione-S-Trfase_C_sf"/>
</dbReference>
<feature type="domain" description="GST C-terminal" evidence="5">
    <location>
        <begin position="364"/>
        <end position="501"/>
    </location>
</feature>
<dbReference type="Gene3D" id="3.40.30.10">
    <property type="entry name" value="Glutaredoxin"/>
    <property type="match status" value="1"/>
</dbReference>
<comment type="similarity">
    <text evidence="1">Belongs to the PIGL family.</text>
</comment>
<comment type="caution">
    <text evidence="6">The sequence shown here is derived from an EMBL/GenBank/DDBJ whole genome shotgun (WGS) entry which is preliminary data.</text>
</comment>
<dbReference type="PANTHER" id="PTHR43968">
    <property type="match status" value="1"/>
</dbReference>
<dbReference type="AlphaFoldDB" id="A0A2G7FL58"/>
<dbReference type="Pfam" id="PF13409">
    <property type="entry name" value="GST_N_2"/>
    <property type="match status" value="1"/>
</dbReference>
<evidence type="ECO:0000313" key="7">
    <source>
        <dbReference type="Proteomes" id="UP000231358"/>
    </source>
</evidence>
<accession>A0A2G7FL58</accession>
<dbReference type="PROSITE" id="PS50405">
    <property type="entry name" value="GST_CTER"/>
    <property type="match status" value="1"/>
</dbReference>
<dbReference type="InterPro" id="IPR050983">
    <property type="entry name" value="GST_Omega/HSP26"/>
</dbReference>
<dbReference type="Gene3D" id="3.40.50.10320">
    <property type="entry name" value="LmbE-like"/>
    <property type="match status" value="1"/>
</dbReference>
<dbReference type="InterPro" id="IPR003737">
    <property type="entry name" value="GlcNAc_PI_deacetylase-related"/>
</dbReference>
<dbReference type="STRING" id="656916.A0A2G7FL58"/>
<keyword evidence="7" id="KW-1185">Reference proteome</keyword>
<organism evidence="6 7">
    <name type="scientific">Aspergillus arachidicola</name>
    <dbReference type="NCBI Taxonomy" id="656916"/>
    <lineage>
        <taxon>Eukaryota</taxon>
        <taxon>Fungi</taxon>
        <taxon>Dikarya</taxon>
        <taxon>Ascomycota</taxon>
        <taxon>Pezizomycotina</taxon>
        <taxon>Eurotiomycetes</taxon>
        <taxon>Eurotiomycetidae</taxon>
        <taxon>Eurotiales</taxon>
        <taxon>Aspergillaceae</taxon>
        <taxon>Aspergillus</taxon>
        <taxon>Aspergillus subgen. Circumdati</taxon>
    </lineage>
</organism>
<dbReference type="InterPro" id="IPR024078">
    <property type="entry name" value="LmbE-like_dom_sf"/>
</dbReference>
<sequence>MRTSFLLAAIGFLYRLPCSAAQTLNIVAHQDDDLLFLSPNLLHEIQGGRRVRTVFLTAGDAGEVSNSYWEQRQAGSQAAYAQMADVSDIWTQSDAGIDGKNIPTFTLDGNPDVSLVFLQLPDGNGLGDGFPSTGSASLQKLWQSEISSIQTVNGSTSYTSDELLDTLATLMSDFNPDQINTQDYAHAYGDGDHSDHHTTAYYVQKAAERYSTTHTLTGYTGYSIASMAQNVFGDDLNAKQSAFFTYAAHDSKVCHDLASCPNGNEAQWLQRQMTTPKITLYTNHRCPWAHRAHIALKELGLDYEEVIIDLTKPREPWYLDINPRGLVPSITYGEHIITESAIVAQFLADAHPSHLLPPSNSENGALQRARIAFFVDTFFSKVQPHFQTSLRASTTEERDAAAEALVAAIKSELEPQLPEGSDGKGPFFGGSEKLTLAEVLTGSFLLRILSFHRHGLLSEKLPSLLEDTPRFKRWAEATVQQDSVNYIWDEKVSADAIKVKLAALAKK</sequence>
<feature type="domain" description="GST N-terminal" evidence="4">
    <location>
        <begin position="276"/>
        <end position="355"/>
    </location>
</feature>
<dbReference type="Proteomes" id="UP000231358">
    <property type="component" value="Unassembled WGS sequence"/>
</dbReference>
<dbReference type="InterPro" id="IPR036249">
    <property type="entry name" value="Thioredoxin-like_sf"/>
</dbReference>
<evidence type="ECO:0000256" key="2">
    <source>
        <dbReference type="ARBA" id="ARBA00012176"/>
    </source>
</evidence>
<dbReference type="GO" id="GO:0000225">
    <property type="term" value="F:N-acetylglucosaminylphosphatidylinositol deacetylase activity"/>
    <property type="evidence" value="ECO:0007669"/>
    <property type="project" value="UniProtKB-EC"/>
</dbReference>
<feature type="chain" id="PRO_5013929760" description="N-acetylglucosaminylphosphatidylinositol deacetylase" evidence="3">
    <location>
        <begin position="22"/>
        <end position="507"/>
    </location>
</feature>
<dbReference type="SUPFAM" id="SSF52833">
    <property type="entry name" value="Thioredoxin-like"/>
    <property type="match status" value="1"/>
</dbReference>
<evidence type="ECO:0000259" key="4">
    <source>
        <dbReference type="PROSITE" id="PS50404"/>
    </source>
</evidence>
<dbReference type="GO" id="GO:0005737">
    <property type="term" value="C:cytoplasm"/>
    <property type="evidence" value="ECO:0007669"/>
    <property type="project" value="TreeGrafter"/>
</dbReference>
<dbReference type="SFLD" id="SFLDS00019">
    <property type="entry name" value="Glutathione_Transferase_(cytos"/>
    <property type="match status" value="1"/>
</dbReference>
<proteinExistence type="inferred from homology"/>
<dbReference type="SUPFAM" id="SSF102588">
    <property type="entry name" value="LmbE-like"/>
    <property type="match status" value="1"/>
</dbReference>
<evidence type="ECO:0000256" key="3">
    <source>
        <dbReference type="SAM" id="SignalP"/>
    </source>
</evidence>
<dbReference type="SFLD" id="SFLDG00358">
    <property type="entry name" value="Main_(cytGST)"/>
    <property type="match status" value="1"/>
</dbReference>
<evidence type="ECO:0000256" key="1">
    <source>
        <dbReference type="ARBA" id="ARBA00006066"/>
    </source>
</evidence>
<dbReference type="InterPro" id="IPR040079">
    <property type="entry name" value="Glutathione_S-Trfase"/>
</dbReference>
<dbReference type="Pfam" id="PF02585">
    <property type="entry name" value="PIG-L"/>
    <property type="match status" value="1"/>
</dbReference>
<dbReference type="InterPro" id="IPR010987">
    <property type="entry name" value="Glutathione-S-Trfase_C-like"/>
</dbReference>
<dbReference type="InterPro" id="IPR004045">
    <property type="entry name" value="Glutathione_S-Trfase_N"/>
</dbReference>